<protein>
    <submittedName>
        <fullName evidence="4">GNAT superfamily N-acetyltransferase</fullName>
    </submittedName>
</protein>
<accession>A0ABR6MTK4</accession>
<dbReference type="PROSITE" id="PS51186">
    <property type="entry name" value="GNAT"/>
    <property type="match status" value="1"/>
</dbReference>
<name>A0ABR6MTK4_9DEIO</name>
<dbReference type="Gene3D" id="3.40.630.30">
    <property type="match status" value="1"/>
</dbReference>
<keyword evidence="5" id="KW-1185">Reference proteome</keyword>
<dbReference type="PANTHER" id="PTHR43626:SF4">
    <property type="entry name" value="GCN5-RELATED N-ACETYLTRANSFERASE 2, CHLOROPLASTIC"/>
    <property type="match status" value="1"/>
</dbReference>
<reference evidence="4 5" key="1">
    <citation type="submission" date="2020-08" db="EMBL/GenBank/DDBJ databases">
        <title>Genomic Encyclopedia of Type Strains, Phase IV (KMG-IV): sequencing the most valuable type-strain genomes for metagenomic binning, comparative biology and taxonomic classification.</title>
        <authorList>
            <person name="Goeker M."/>
        </authorList>
    </citation>
    <scope>NUCLEOTIDE SEQUENCE [LARGE SCALE GENOMIC DNA]</scope>
    <source>
        <strain evidence="4 5">DSM 105434</strain>
    </source>
</reference>
<dbReference type="EMBL" id="JACHFV010000003">
    <property type="protein sequence ID" value="MBB5294297.1"/>
    <property type="molecule type" value="Genomic_DNA"/>
</dbReference>
<dbReference type="PANTHER" id="PTHR43626">
    <property type="entry name" value="ACYL-COA N-ACYLTRANSFERASE"/>
    <property type="match status" value="1"/>
</dbReference>
<dbReference type="SUPFAM" id="SSF55729">
    <property type="entry name" value="Acyl-CoA N-acyltransferases (Nat)"/>
    <property type="match status" value="1"/>
</dbReference>
<evidence type="ECO:0000313" key="5">
    <source>
        <dbReference type="Proteomes" id="UP000536909"/>
    </source>
</evidence>
<keyword evidence="2" id="KW-0012">Acyltransferase</keyword>
<proteinExistence type="predicted"/>
<dbReference type="InterPro" id="IPR016181">
    <property type="entry name" value="Acyl_CoA_acyltransferase"/>
</dbReference>
<sequence>MIGFAQAISDGVLTAFIPLLEVQATYRGQGVGSALMRRLLAQLDHLYAVDLSCDDELVPFYGRLGFGQANLMFRRSYARQNGAPLLTV</sequence>
<dbReference type="InterPro" id="IPR000182">
    <property type="entry name" value="GNAT_dom"/>
</dbReference>
<evidence type="ECO:0000313" key="4">
    <source>
        <dbReference type="EMBL" id="MBB5294297.1"/>
    </source>
</evidence>
<evidence type="ECO:0000256" key="2">
    <source>
        <dbReference type="ARBA" id="ARBA00023315"/>
    </source>
</evidence>
<dbReference type="InterPro" id="IPR045039">
    <property type="entry name" value="NSI-like"/>
</dbReference>
<dbReference type="Pfam" id="PF00583">
    <property type="entry name" value="Acetyltransf_1"/>
    <property type="match status" value="1"/>
</dbReference>
<comment type="caution">
    <text evidence="4">The sequence shown here is derived from an EMBL/GenBank/DDBJ whole genome shotgun (WGS) entry which is preliminary data.</text>
</comment>
<feature type="domain" description="N-acetyltransferase" evidence="3">
    <location>
        <begin position="1"/>
        <end position="88"/>
    </location>
</feature>
<dbReference type="Proteomes" id="UP000536909">
    <property type="component" value="Unassembled WGS sequence"/>
</dbReference>
<evidence type="ECO:0000256" key="1">
    <source>
        <dbReference type="ARBA" id="ARBA00022679"/>
    </source>
</evidence>
<organism evidence="4 5">
    <name type="scientific">Deinococcus metallilatus</name>
    <dbReference type="NCBI Taxonomy" id="1211322"/>
    <lineage>
        <taxon>Bacteria</taxon>
        <taxon>Thermotogati</taxon>
        <taxon>Deinococcota</taxon>
        <taxon>Deinococci</taxon>
        <taxon>Deinococcales</taxon>
        <taxon>Deinococcaceae</taxon>
        <taxon>Deinococcus</taxon>
    </lineage>
</organism>
<evidence type="ECO:0000259" key="3">
    <source>
        <dbReference type="PROSITE" id="PS51186"/>
    </source>
</evidence>
<keyword evidence="1" id="KW-0808">Transferase</keyword>
<dbReference type="CDD" id="cd04301">
    <property type="entry name" value="NAT_SF"/>
    <property type="match status" value="1"/>
</dbReference>
<gene>
    <name evidence="4" type="ORF">HNQ10_001111</name>
</gene>